<dbReference type="Pfam" id="PF13632">
    <property type="entry name" value="Glyco_trans_2_3"/>
    <property type="match status" value="1"/>
</dbReference>
<feature type="non-terminal residue" evidence="8">
    <location>
        <position position="133"/>
    </location>
</feature>
<dbReference type="PANTHER" id="PTHR43867:SF4">
    <property type="entry name" value="BETA-(1-3)-GLUCOSYL TRANSFERASE"/>
    <property type="match status" value="1"/>
</dbReference>
<protein>
    <submittedName>
        <fullName evidence="8">CAZy families GT2 protein</fullName>
    </submittedName>
</protein>
<keyword evidence="3" id="KW-0808">Transferase</keyword>
<evidence type="ECO:0000256" key="6">
    <source>
        <dbReference type="ARBA" id="ARBA00023136"/>
    </source>
</evidence>
<dbReference type="SUPFAM" id="SSF53448">
    <property type="entry name" value="Nucleotide-diphospho-sugar transferases"/>
    <property type="match status" value="1"/>
</dbReference>
<keyword evidence="6" id="KW-0472">Membrane</keyword>
<sequence>MVQAPQDYSRVGVRNAGLYYEYRSFFSTAMHQAQRLGLVSFTGTMGLVRTSLVRKESGWDEDCITEDAAAGARINREGYLGVYVDESLGKGYMPFDYANLIRQRRRWVYGNMQVLSQDLGKIVRDKKLRIAQK</sequence>
<comment type="subcellular location">
    <subcellularLocation>
        <location evidence="1">Membrane</location>
        <topology evidence="1">Multi-pass membrane protein</topology>
    </subcellularLocation>
</comment>
<accession>A0A060C8L3</accession>
<keyword evidence="4" id="KW-0812">Transmembrane</keyword>
<dbReference type="InterPro" id="IPR050321">
    <property type="entry name" value="Glycosyltr_2/OpgH_subfam"/>
</dbReference>
<reference evidence="8" key="1">
    <citation type="journal article" date="2013" name="Environ. Microbiol.">
        <title>Seasonally variable intestinal metagenomes of the red palm weevil (Rhynchophorus ferrugineus).</title>
        <authorList>
            <person name="Jia S."/>
            <person name="Zhang X."/>
            <person name="Zhang G."/>
            <person name="Yin A."/>
            <person name="Zhang S."/>
            <person name="Li F."/>
            <person name="Wang L."/>
            <person name="Zhao D."/>
            <person name="Yun Q."/>
            <person name="Tala"/>
            <person name="Wang J."/>
            <person name="Sun G."/>
            <person name="Baabdullah M."/>
            <person name="Yu X."/>
            <person name="Hu S."/>
            <person name="Al-Mssallem I.S."/>
            <person name="Yu J."/>
        </authorList>
    </citation>
    <scope>NUCLEOTIDE SEQUENCE</scope>
</reference>
<dbReference type="AlphaFoldDB" id="A0A060C8L3"/>
<evidence type="ECO:0000256" key="1">
    <source>
        <dbReference type="ARBA" id="ARBA00004141"/>
    </source>
</evidence>
<organism evidence="8">
    <name type="scientific">uncultured Hydrogenobacter sp</name>
    <dbReference type="NCBI Taxonomy" id="236029"/>
    <lineage>
        <taxon>Bacteria</taxon>
        <taxon>Pseudomonadati</taxon>
        <taxon>Aquificota</taxon>
        <taxon>Aquificia</taxon>
        <taxon>Aquificales</taxon>
        <taxon>Aquificaceae</taxon>
        <taxon>Hydrogenobacter</taxon>
        <taxon>environmental samples</taxon>
    </lineage>
</organism>
<dbReference type="InterPro" id="IPR001173">
    <property type="entry name" value="Glyco_trans_2-like"/>
</dbReference>
<keyword evidence="2" id="KW-0328">Glycosyltransferase</keyword>
<evidence type="ECO:0000256" key="5">
    <source>
        <dbReference type="ARBA" id="ARBA00022989"/>
    </source>
</evidence>
<evidence type="ECO:0000259" key="7">
    <source>
        <dbReference type="Pfam" id="PF13632"/>
    </source>
</evidence>
<dbReference type="PANTHER" id="PTHR43867">
    <property type="entry name" value="CELLULOSE SYNTHASE CATALYTIC SUBUNIT A [UDP-FORMING]"/>
    <property type="match status" value="1"/>
</dbReference>
<feature type="domain" description="Glycosyltransferase 2-like" evidence="7">
    <location>
        <begin position="19"/>
        <end position="115"/>
    </location>
</feature>
<dbReference type="GO" id="GO:0016758">
    <property type="term" value="F:hexosyltransferase activity"/>
    <property type="evidence" value="ECO:0007669"/>
    <property type="project" value="TreeGrafter"/>
</dbReference>
<dbReference type="InterPro" id="IPR029044">
    <property type="entry name" value="Nucleotide-diphossugar_trans"/>
</dbReference>
<evidence type="ECO:0000256" key="3">
    <source>
        <dbReference type="ARBA" id="ARBA00022679"/>
    </source>
</evidence>
<evidence type="ECO:0000256" key="4">
    <source>
        <dbReference type="ARBA" id="ARBA00022692"/>
    </source>
</evidence>
<proteinExistence type="predicted"/>
<evidence type="ECO:0000313" key="8">
    <source>
        <dbReference type="EMBL" id="AIA89101.1"/>
    </source>
</evidence>
<dbReference type="Gene3D" id="3.90.550.10">
    <property type="entry name" value="Spore Coat Polysaccharide Biosynthesis Protein SpsA, Chain A"/>
    <property type="match status" value="1"/>
</dbReference>
<dbReference type="EMBL" id="KF121809">
    <property type="protein sequence ID" value="AIA89101.1"/>
    <property type="molecule type" value="Genomic_DNA"/>
</dbReference>
<evidence type="ECO:0000256" key="2">
    <source>
        <dbReference type="ARBA" id="ARBA00022676"/>
    </source>
</evidence>
<dbReference type="GO" id="GO:0005886">
    <property type="term" value="C:plasma membrane"/>
    <property type="evidence" value="ECO:0007669"/>
    <property type="project" value="TreeGrafter"/>
</dbReference>
<name>A0A060C8L3_9AQUI</name>
<keyword evidence="5" id="KW-1133">Transmembrane helix</keyword>